<evidence type="ECO:0000256" key="2">
    <source>
        <dbReference type="SAM" id="Phobius"/>
    </source>
</evidence>
<feature type="transmembrane region" description="Helical" evidence="2">
    <location>
        <begin position="613"/>
        <end position="635"/>
    </location>
</feature>
<keyword evidence="2" id="KW-1133">Transmembrane helix</keyword>
<dbReference type="Proteomes" id="UP000800041">
    <property type="component" value="Unassembled WGS sequence"/>
</dbReference>
<dbReference type="AlphaFoldDB" id="A0A6G1H0Z7"/>
<keyword evidence="2" id="KW-0812">Transmembrane</keyword>
<name>A0A6G1H0Z7_9PEZI</name>
<keyword evidence="4" id="KW-1185">Reference proteome</keyword>
<evidence type="ECO:0000313" key="4">
    <source>
        <dbReference type="Proteomes" id="UP000800041"/>
    </source>
</evidence>
<feature type="transmembrane region" description="Helical" evidence="2">
    <location>
        <begin position="141"/>
        <end position="161"/>
    </location>
</feature>
<reference evidence="3" key="1">
    <citation type="journal article" date="2020" name="Stud. Mycol.">
        <title>101 Dothideomycetes genomes: a test case for predicting lifestyles and emergence of pathogens.</title>
        <authorList>
            <person name="Haridas S."/>
            <person name="Albert R."/>
            <person name="Binder M."/>
            <person name="Bloem J."/>
            <person name="Labutti K."/>
            <person name="Salamov A."/>
            <person name="Andreopoulos B."/>
            <person name="Baker S."/>
            <person name="Barry K."/>
            <person name="Bills G."/>
            <person name="Bluhm B."/>
            <person name="Cannon C."/>
            <person name="Castanera R."/>
            <person name="Culley D."/>
            <person name="Daum C."/>
            <person name="Ezra D."/>
            <person name="Gonzalez J."/>
            <person name="Henrissat B."/>
            <person name="Kuo A."/>
            <person name="Liang C."/>
            <person name="Lipzen A."/>
            <person name="Lutzoni F."/>
            <person name="Magnuson J."/>
            <person name="Mondo S."/>
            <person name="Nolan M."/>
            <person name="Ohm R."/>
            <person name="Pangilinan J."/>
            <person name="Park H.-J."/>
            <person name="Ramirez L."/>
            <person name="Alfaro M."/>
            <person name="Sun H."/>
            <person name="Tritt A."/>
            <person name="Yoshinaga Y."/>
            <person name="Zwiers L.-H."/>
            <person name="Turgeon B."/>
            <person name="Goodwin S."/>
            <person name="Spatafora J."/>
            <person name="Crous P."/>
            <person name="Grigoriev I."/>
        </authorList>
    </citation>
    <scope>NUCLEOTIDE SEQUENCE</scope>
    <source>
        <strain evidence="3">CBS 113979</strain>
    </source>
</reference>
<gene>
    <name evidence="3" type="ORF">K402DRAFT_376826</name>
</gene>
<sequence length="705" mass="77582">MENQIRPTSGFLDTGYRGLESRTGSDADLRKATPNAYFEEVPDKSDYSRVETYESSAAENTTNSSIFRQSLLSIATFFQKNTIALTSFAVVVPMLAFSITLLILVYANLIDHTSCAHEELCLQQEEDERDSYYVQYSATRLVFIASWSSTLSLALVCLLMTQFSFVTAKQMLGVAPSAHNSGINAPTPHQFGLLVKTVNGSYSSLWDLFLFHVLRHKNRASVARPVIGAITVLSTTLCVCIMITTADTWLHISTETVEMIQYTGLATEEHQYSRGLAPYCFNRPGSGTFCNPAFWTCGLLCRVLDDDTLPIGLLVANWTFASSIYGSVSKTHEIIRHVRAEDGVNFAIIGPAGLPPTHDYMAKTFAVASQCTPIRRTACDVREEPQEDAHYPITFFNCTANRSGINVQGAVSDLAFHRVYFDFSNYLQEPPPFYGDQISSADIPGWNESMPLIPNMTEESKIYNNPWRWMGELALMPDNPFFGNNDPHEWLSSPGSTSNFMMSCNSTAYDITYSRTNSTNIILHDLTPSNSSTTGIITIQSVETLGFATTRLYQQPWHINFHTGSLFDVVTDYAWGSSKAGAALLAAASSPRPAEKVQQRQTVLVAKVSAGTLWALVVANLLYAVVGVVLSVLAVRAVRGDREGVFQLQTRLSVWGLVAERFEGRYAERQVGSSRGLFKENEGVLSGARVVGRRTAGGGAGFVGM</sequence>
<protein>
    <submittedName>
        <fullName evidence="3">Uncharacterized protein</fullName>
    </submittedName>
</protein>
<keyword evidence="2" id="KW-0472">Membrane</keyword>
<feature type="transmembrane region" description="Helical" evidence="2">
    <location>
        <begin position="83"/>
        <end position="107"/>
    </location>
</feature>
<dbReference type="EMBL" id="ML977155">
    <property type="protein sequence ID" value="KAF1986855.1"/>
    <property type="molecule type" value="Genomic_DNA"/>
</dbReference>
<organism evidence="3 4">
    <name type="scientific">Aulographum hederae CBS 113979</name>
    <dbReference type="NCBI Taxonomy" id="1176131"/>
    <lineage>
        <taxon>Eukaryota</taxon>
        <taxon>Fungi</taxon>
        <taxon>Dikarya</taxon>
        <taxon>Ascomycota</taxon>
        <taxon>Pezizomycotina</taxon>
        <taxon>Dothideomycetes</taxon>
        <taxon>Pleosporomycetidae</taxon>
        <taxon>Aulographales</taxon>
        <taxon>Aulographaceae</taxon>
    </lineage>
</organism>
<evidence type="ECO:0000313" key="3">
    <source>
        <dbReference type="EMBL" id="KAF1986855.1"/>
    </source>
</evidence>
<evidence type="ECO:0000256" key="1">
    <source>
        <dbReference type="SAM" id="MobiDB-lite"/>
    </source>
</evidence>
<dbReference type="OrthoDB" id="3344043at2759"/>
<feature type="region of interest" description="Disordered" evidence="1">
    <location>
        <begin position="1"/>
        <end position="27"/>
    </location>
</feature>
<proteinExistence type="predicted"/>
<accession>A0A6G1H0Z7</accession>